<keyword evidence="7" id="KW-1185">Reference proteome</keyword>
<dbReference type="InterPro" id="IPR016461">
    <property type="entry name" value="COMT-like"/>
</dbReference>
<dbReference type="PROSITE" id="PS51683">
    <property type="entry name" value="SAM_OMT_II"/>
    <property type="match status" value="1"/>
</dbReference>
<evidence type="ECO:0000256" key="1">
    <source>
        <dbReference type="ARBA" id="ARBA00022603"/>
    </source>
</evidence>
<evidence type="ECO:0000256" key="2">
    <source>
        <dbReference type="ARBA" id="ARBA00022679"/>
    </source>
</evidence>
<dbReference type="SUPFAM" id="SSF53335">
    <property type="entry name" value="S-adenosyl-L-methionine-dependent methyltransferases"/>
    <property type="match status" value="1"/>
</dbReference>
<comment type="caution">
    <text evidence="6">The sequence shown here is derived from an EMBL/GenBank/DDBJ whole genome shotgun (WGS) entry which is preliminary data.</text>
</comment>
<sequence length="337" mass="35948">MSTIERTEAPAPVVGPEPILQLAAGFMAAKHLFAASELGLFEALADAPASLDALAARTGLTRRAARISADAMVALGLLERADDLYRNGPAADRHLTGRHPGDLRALLRFWDRISYPAWESLATALAEGPPGEVFDLDDDQQAIVSAGIEAILDGPANALGQVIDFSTRRRLLDVGGGTGSWSVATLRRNPHLRGTVVELPVPAGLARTRAHEAGLDERLGVVVADAFAQDLPTGHDAILVANLLHYWSPTANTTLLGRLRTAAPEGAWLLLADFWTDPTHTRPVQAALMAGEFAVHLRDGDVYSVTEARDWLAATGWRFVDHLPLAGPQSIIVAETA</sequence>
<organism evidence="6 7">
    <name type="scientific">Pseudonocardia lutea</name>
    <dbReference type="NCBI Taxonomy" id="2172015"/>
    <lineage>
        <taxon>Bacteria</taxon>
        <taxon>Bacillati</taxon>
        <taxon>Actinomycetota</taxon>
        <taxon>Actinomycetes</taxon>
        <taxon>Pseudonocardiales</taxon>
        <taxon>Pseudonocardiaceae</taxon>
        <taxon>Pseudonocardia</taxon>
    </lineage>
</organism>
<dbReference type="SUPFAM" id="SSF46785">
    <property type="entry name" value="Winged helix' DNA-binding domain"/>
    <property type="match status" value="1"/>
</dbReference>
<gene>
    <name evidence="6" type="ORF">ACFQH9_07220</name>
</gene>
<dbReference type="Gene3D" id="3.40.50.150">
    <property type="entry name" value="Vaccinia Virus protein VP39"/>
    <property type="match status" value="1"/>
</dbReference>
<protein>
    <submittedName>
        <fullName evidence="6">Methyltransferase</fullName>
    </submittedName>
</protein>
<dbReference type="CDD" id="cd02440">
    <property type="entry name" value="AdoMet_MTases"/>
    <property type="match status" value="1"/>
</dbReference>
<dbReference type="InterPro" id="IPR036388">
    <property type="entry name" value="WH-like_DNA-bd_sf"/>
</dbReference>
<evidence type="ECO:0000256" key="3">
    <source>
        <dbReference type="ARBA" id="ARBA00022691"/>
    </source>
</evidence>
<dbReference type="PIRSF" id="PIRSF005739">
    <property type="entry name" value="O-mtase"/>
    <property type="match status" value="1"/>
</dbReference>
<evidence type="ECO:0000259" key="4">
    <source>
        <dbReference type="Pfam" id="PF00891"/>
    </source>
</evidence>
<name>A0ABW1I6Q2_9PSEU</name>
<evidence type="ECO:0000313" key="6">
    <source>
        <dbReference type="EMBL" id="MFC5948062.1"/>
    </source>
</evidence>
<dbReference type="InterPro" id="IPR036390">
    <property type="entry name" value="WH_DNA-bd_sf"/>
</dbReference>
<dbReference type="GO" id="GO:0032259">
    <property type="term" value="P:methylation"/>
    <property type="evidence" value="ECO:0007669"/>
    <property type="project" value="UniProtKB-KW"/>
</dbReference>
<dbReference type="Gene3D" id="1.10.10.10">
    <property type="entry name" value="Winged helix-like DNA-binding domain superfamily/Winged helix DNA-binding domain"/>
    <property type="match status" value="1"/>
</dbReference>
<dbReference type="Proteomes" id="UP001596119">
    <property type="component" value="Unassembled WGS sequence"/>
</dbReference>
<accession>A0ABW1I6Q2</accession>
<evidence type="ECO:0000259" key="5">
    <source>
        <dbReference type="Pfam" id="PF08100"/>
    </source>
</evidence>
<feature type="domain" description="O-methyltransferase dimerisation" evidence="5">
    <location>
        <begin position="20"/>
        <end position="96"/>
    </location>
</feature>
<keyword evidence="3" id="KW-0949">S-adenosyl-L-methionine</keyword>
<dbReference type="PANTHER" id="PTHR43712:SF2">
    <property type="entry name" value="O-METHYLTRANSFERASE CICE"/>
    <property type="match status" value="1"/>
</dbReference>
<dbReference type="Pfam" id="PF08100">
    <property type="entry name" value="Dimerisation"/>
    <property type="match status" value="1"/>
</dbReference>
<dbReference type="InterPro" id="IPR001077">
    <property type="entry name" value="COMT_C"/>
</dbReference>
<reference evidence="7" key="1">
    <citation type="journal article" date="2019" name="Int. J. Syst. Evol. Microbiol.">
        <title>The Global Catalogue of Microorganisms (GCM) 10K type strain sequencing project: providing services to taxonomists for standard genome sequencing and annotation.</title>
        <authorList>
            <consortium name="The Broad Institute Genomics Platform"/>
            <consortium name="The Broad Institute Genome Sequencing Center for Infectious Disease"/>
            <person name="Wu L."/>
            <person name="Ma J."/>
        </authorList>
    </citation>
    <scope>NUCLEOTIDE SEQUENCE [LARGE SCALE GENOMIC DNA]</scope>
    <source>
        <strain evidence="7">CGMCC 4.7397</strain>
    </source>
</reference>
<feature type="domain" description="O-methyltransferase C-terminal" evidence="4">
    <location>
        <begin position="158"/>
        <end position="317"/>
    </location>
</feature>
<dbReference type="InterPro" id="IPR029063">
    <property type="entry name" value="SAM-dependent_MTases_sf"/>
</dbReference>
<proteinExistence type="predicted"/>
<evidence type="ECO:0000313" key="7">
    <source>
        <dbReference type="Proteomes" id="UP001596119"/>
    </source>
</evidence>
<dbReference type="EMBL" id="JBHSQK010000011">
    <property type="protein sequence ID" value="MFC5948062.1"/>
    <property type="molecule type" value="Genomic_DNA"/>
</dbReference>
<dbReference type="Pfam" id="PF00891">
    <property type="entry name" value="Methyltransf_2"/>
    <property type="match status" value="1"/>
</dbReference>
<dbReference type="InterPro" id="IPR012967">
    <property type="entry name" value="COMT_dimerisation"/>
</dbReference>
<dbReference type="RefSeq" id="WP_379565120.1">
    <property type="nucleotide sequence ID" value="NZ_JBHSQK010000011.1"/>
</dbReference>
<keyword evidence="1 6" id="KW-0489">Methyltransferase</keyword>
<dbReference type="PANTHER" id="PTHR43712">
    <property type="entry name" value="PUTATIVE (AFU_ORTHOLOGUE AFUA_4G14580)-RELATED"/>
    <property type="match status" value="1"/>
</dbReference>
<dbReference type="GO" id="GO:0008168">
    <property type="term" value="F:methyltransferase activity"/>
    <property type="evidence" value="ECO:0007669"/>
    <property type="project" value="UniProtKB-KW"/>
</dbReference>
<keyword evidence="2" id="KW-0808">Transferase</keyword>